<evidence type="ECO:0000313" key="6">
    <source>
        <dbReference type="EMBL" id="WZX30895.1"/>
    </source>
</evidence>
<dbReference type="SMART" id="SM00382">
    <property type="entry name" value="AAA"/>
    <property type="match status" value="1"/>
</dbReference>
<sequence length="253" mass="28016">MMILEAKDIKKSYGNRFNRTEVLKGIDMNIEKGEFVSIMGASGSGKTTLLNVLSSIDHVSSGHIQIEGADITRMKDKQLAHFRKNDLGFIFQEYNLLDTLTVKENVLLPLSIRSMKKEEVDRQFERVAGELGIHELSGKYPNEISGGQQQRTSAARAFVHQPKIIFADEPTGALDSKSASNLLKKLQQMNVASLSTIMMVTHDATAASYSGRVIFLKDGLVYSTLRRGGRPQEDFYKEIMNTQSVLGGVGVES</sequence>
<dbReference type="InterPro" id="IPR017911">
    <property type="entry name" value="MacB-like_ATP-bd"/>
</dbReference>
<dbReference type="InterPro" id="IPR027417">
    <property type="entry name" value="P-loop_NTPase"/>
</dbReference>
<accession>A0ABZ3CM00</accession>
<evidence type="ECO:0000256" key="3">
    <source>
        <dbReference type="ARBA" id="ARBA00022741"/>
    </source>
</evidence>
<feature type="domain" description="ABC transporter" evidence="5">
    <location>
        <begin position="4"/>
        <end position="243"/>
    </location>
</feature>
<dbReference type="Proteomes" id="UP001455384">
    <property type="component" value="Chromosome"/>
</dbReference>
<comment type="similarity">
    <text evidence="1">Belongs to the ABC transporter superfamily.</text>
</comment>
<evidence type="ECO:0000256" key="1">
    <source>
        <dbReference type="ARBA" id="ARBA00005417"/>
    </source>
</evidence>
<dbReference type="RefSeq" id="WP_342389404.1">
    <property type="nucleotide sequence ID" value="NZ_CP138333.2"/>
</dbReference>
<dbReference type="PROSITE" id="PS50893">
    <property type="entry name" value="ABC_TRANSPORTER_2"/>
    <property type="match status" value="1"/>
</dbReference>
<evidence type="ECO:0000256" key="2">
    <source>
        <dbReference type="ARBA" id="ARBA00022448"/>
    </source>
</evidence>
<dbReference type="CDD" id="cd03255">
    <property type="entry name" value="ABC_MJ0796_LolCDE_FtsE"/>
    <property type="match status" value="1"/>
</dbReference>
<dbReference type="PANTHER" id="PTHR42798:SF7">
    <property type="entry name" value="ALPHA-D-RIBOSE 1-METHYLPHOSPHONATE 5-TRIPHOSPHATE SYNTHASE SUBUNIT PHNL"/>
    <property type="match status" value="1"/>
</dbReference>
<evidence type="ECO:0000259" key="5">
    <source>
        <dbReference type="PROSITE" id="PS50893"/>
    </source>
</evidence>
<dbReference type="SUPFAM" id="SSF52540">
    <property type="entry name" value="P-loop containing nucleoside triphosphate hydrolases"/>
    <property type="match status" value="1"/>
</dbReference>
<dbReference type="Pfam" id="PF00005">
    <property type="entry name" value="ABC_tran"/>
    <property type="match status" value="1"/>
</dbReference>
<proteinExistence type="inferred from homology"/>
<evidence type="ECO:0000313" key="7">
    <source>
        <dbReference type="Proteomes" id="UP001455384"/>
    </source>
</evidence>
<dbReference type="PANTHER" id="PTHR42798">
    <property type="entry name" value="LIPOPROTEIN-RELEASING SYSTEM ATP-BINDING PROTEIN LOLD"/>
    <property type="match status" value="1"/>
</dbReference>
<keyword evidence="7" id="KW-1185">Reference proteome</keyword>
<organism evidence="6 7">
    <name type="scientific">Salinicoccus bachuensis</name>
    <dbReference type="NCBI Taxonomy" id="3136731"/>
    <lineage>
        <taxon>Bacteria</taxon>
        <taxon>Bacillati</taxon>
        <taxon>Bacillota</taxon>
        <taxon>Bacilli</taxon>
        <taxon>Bacillales</taxon>
        <taxon>Staphylococcaceae</taxon>
        <taxon>Salinicoccus</taxon>
    </lineage>
</organism>
<dbReference type="Gene3D" id="3.40.50.300">
    <property type="entry name" value="P-loop containing nucleotide triphosphate hydrolases"/>
    <property type="match status" value="1"/>
</dbReference>
<dbReference type="InterPro" id="IPR003439">
    <property type="entry name" value="ABC_transporter-like_ATP-bd"/>
</dbReference>
<keyword evidence="4 6" id="KW-0067">ATP-binding</keyword>
<dbReference type="InterPro" id="IPR003593">
    <property type="entry name" value="AAA+_ATPase"/>
</dbReference>
<keyword evidence="2" id="KW-0813">Transport</keyword>
<dbReference type="GO" id="GO:0005524">
    <property type="term" value="F:ATP binding"/>
    <property type="evidence" value="ECO:0007669"/>
    <property type="project" value="UniProtKB-KW"/>
</dbReference>
<keyword evidence="3" id="KW-0547">Nucleotide-binding</keyword>
<gene>
    <name evidence="6" type="ORF">RQP18_11365</name>
</gene>
<reference evidence="7" key="1">
    <citation type="submission" date="2023-10" db="EMBL/GenBank/DDBJ databases">
        <title>Genome analysis and identification of Salinococcus sp. Bachu38 nov., a PGPR from the rhizosphere of Tamarix.</title>
        <authorList>
            <person name="Liang Z."/>
            <person name="Zhang X."/>
            <person name="Jia J."/>
            <person name="Chen X."/>
            <person name="Wang Y."/>
            <person name="Wang Q."/>
            <person name="Wang R."/>
        </authorList>
    </citation>
    <scope>NUCLEOTIDE SEQUENCE [LARGE SCALE GENOMIC DNA]</scope>
    <source>
        <strain evidence="7">Bachu38</strain>
    </source>
</reference>
<protein>
    <submittedName>
        <fullName evidence="6">ABC transporter ATP-binding protein</fullName>
    </submittedName>
</protein>
<evidence type="ECO:0000256" key="4">
    <source>
        <dbReference type="ARBA" id="ARBA00022840"/>
    </source>
</evidence>
<dbReference type="EMBL" id="CP138333">
    <property type="protein sequence ID" value="WZX30895.1"/>
    <property type="molecule type" value="Genomic_DNA"/>
</dbReference>
<name>A0ABZ3CM00_9STAP</name>